<dbReference type="InterPro" id="IPR036291">
    <property type="entry name" value="NAD(P)-bd_dom_sf"/>
</dbReference>
<dbReference type="AlphaFoldDB" id="X0PK76"/>
<organism evidence="2 4">
    <name type="scientific">Lentilactobacillus farraginis DSM 18382 = JCM 14108</name>
    <dbReference type="NCBI Taxonomy" id="1423743"/>
    <lineage>
        <taxon>Bacteria</taxon>
        <taxon>Bacillati</taxon>
        <taxon>Bacillota</taxon>
        <taxon>Bacilli</taxon>
        <taxon>Lactobacillales</taxon>
        <taxon>Lactobacillaceae</taxon>
        <taxon>Lentilactobacillus</taxon>
    </lineage>
</organism>
<proteinExistence type="predicted"/>
<protein>
    <submittedName>
        <fullName evidence="2">Saccharopine dehydrogenase related protein</fullName>
    </submittedName>
</protein>
<dbReference type="Proteomes" id="UP000051966">
    <property type="component" value="Unassembled WGS sequence"/>
</dbReference>
<dbReference type="Gene3D" id="3.40.50.720">
    <property type="entry name" value="NAD(P)-binding Rossmann-like Domain"/>
    <property type="match status" value="1"/>
</dbReference>
<dbReference type="eggNOG" id="COG0702">
    <property type="taxonomic scope" value="Bacteria"/>
</dbReference>
<dbReference type="InterPro" id="IPR016040">
    <property type="entry name" value="NAD(P)-bd_dom"/>
</dbReference>
<gene>
    <name evidence="3" type="ORF">FD41_GL000722</name>
    <name evidence="2" type="ORF">JCM14108_2753</name>
</gene>
<reference evidence="2" key="1">
    <citation type="journal article" date="2014" name="Genome Announc.">
        <title>Draft Genome Sequences of Two Lactobacillus Strains, L. farraginis JCM 14108T and L. composti JCM 14202T, Isolated from Compost of Distilled Shochu Residue.</title>
        <authorList>
            <person name="Yuki M."/>
            <person name="Oshima K."/>
            <person name="Suda W."/>
            <person name="Kitahara M."/>
            <person name="Kitamura K."/>
            <person name="Iida T."/>
            <person name="Hattori M."/>
            <person name="Ohkuma M."/>
        </authorList>
    </citation>
    <scope>NUCLEOTIDE SEQUENCE [LARGE SCALE GENOMIC DNA]</scope>
    <source>
        <strain evidence="2">JCM 14108</strain>
    </source>
</reference>
<feature type="domain" description="NAD(P)-binding" evidence="1">
    <location>
        <begin position="24"/>
        <end position="168"/>
    </location>
</feature>
<name>X0PK76_9LACO</name>
<dbReference type="STRING" id="1423743.FD41_GL000722"/>
<evidence type="ECO:0000313" key="4">
    <source>
        <dbReference type="Proteomes" id="UP000019488"/>
    </source>
</evidence>
<dbReference type="PATRIC" id="fig|1423743.5.peg.735"/>
<dbReference type="Proteomes" id="UP000019488">
    <property type="component" value="Unassembled WGS sequence"/>
</dbReference>
<evidence type="ECO:0000313" key="5">
    <source>
        <dbReference type="Proteomes" id="UP000051966"/>
    </source>
</evidence>
<reference evidence="3 5" key="2">
    <citation type="journal article" date="2015" name="Genome Announc.">
        <title>Expanding the biotechnology potential of lactobacilli through comparative genomics of 213 strains and associated genera.</title>
        <authorList>
            <person name="Sun Z."/>
            <person name="Harris H.M."/>
            <person name="McCann A."/>
            <person name="Guo C."/>
            <person name="Argimon S."/>
            <person name="Zhang W."/>
            <person name="Yang X."/>
            <person name="Jeffery I.B."/>
            <person name="Cooney J.C."/>
            <person name="Kagawa T.F."/>
            <person name="Liu W."/>
            <person name="Song Y."/>
            <person name="Salvetti E."/>
            <person name="Wrobel A."/>
            <person name="Rasinkangas P."/>
            <person name="Parkhill J."/>
            <person name="Rea M.C."/>
            <person name="O'Sullivan O."/>
            <person name="Ritari J."/>
            <person name="Douillard F.P."/>
            <person name="Paul Ross R."/>
            <person name="Yang R."/>
            <person name="Briner A.E."/>
            <person name="Felis G.E."/>
            <person name="de Vos W.M."/>
            <person name="Barrangou R."/>
            <person name="Klaenhammer T.R."/>
            <person name="Caufield P.W."/>
            <person name="Cui Y."/>
            <person name="Zhang H."/>
            <person name="O'Toole P.W."/>
        </authorList>
    </citation>
    <scope>NUCLEOTIDE SEQUENCE [LARGE SCALE GENOMIC DNA]</scope>
    <source>
        <strain evidence="3 5">DSM 18382</strain>
    </source>
</reference>
<sequence length="187" mass="20524">MKKLLILNQQSPVVTALLPLLAQNDEVAVSVFQGDLQSAADYGNAIKNVDWLLSALGPNDVDLVFEALFDAIDEVGPAIQHFIMLSYAGIDDELTAPMTFPKVANRSEFIKQQRYAAKLVDESEIPYSIIRMGTLTSANQSNYQLYNEGSQMPNGRVSAKNVARLVEMALVNHKLVNQSVGIIDEAK</sequence>
<dbReference type="EMBL" id="AZFY01000108">
    <property type="protein sequence ID" value="KRM05490.1"/>
    <property type="molecule type" value="Genomic_DNA"/>
</dbReference>
<evidence type="ECO:0000313" key="3">
    <source>
        <dbReference type="EMBL" id="KRM05490.1"/>
    </source>
</evidence>
<dbReference type="OrthoDB" id="2282439at2"/>
<dbReference type="SUPFAM" id="SSF51735">
    <property type="entry name" value="NAD(P)-binding Rossmann-fold domains"/>
    <property type="match status" value="1"/>
</dbReference>
<accession>X0PK76</accession>
<evidence type="ECO:0000259" key="1">
    <source>
        <dbReference type="Pfam" id="PF13460"/>
    </source>
</evidence>
<dbReference type="Pfam" id="PF13460">
    <property type="entry name" value="NAD_binding_10"/>
    <property type="match status" value="1"/>
</dbReference>
<comment type="caution">
    <text evidence="2">The sequence shown here is derived from an EMBL/GenBank/DDBJ whole genome shotgun (WGS) entry which is preliminary data.</text>
</comment>
<dbReference type="RefSeq" id="WP_035180931.1">
    <property type="nucleotide sequence ID" value="NZ_AZFY01000108.1"/>
</dbReference>
<keyword evidence="5" id="KW-1185">Reference proteome</keyword>
<evidence type="ECO:0000313" key="2">
    <source>
        <dbReference type="EMBL" id="GAF37697.1"/>
    </source>
</evidence>
<dbReference type="EMBL" id="BAKI01000042">
    <property type="protein sequence ID" value="GAF37697.1"/>
    <property type="molecule type" value="Genomic_DNA"/>
</dbReference>